<feature type="transmembrane region" description="Helical" evidence="5">
    <location>
        <begin position="48"/>
        <end position="73"/>
    </location>
</feature>
<evidence type="ECO:0000256" key="2">
    <source>
        <dbReference type="ARBA" id="ARBA00022692"/>
    </source>
</evidence>
<dbReference type="GO" id="GO:0055088">
    <property type="term" value="P:lipid homeostasis"/>
    <property type="evidence" value="ECO:0007669"/>
    <property type="project" value="TreeGrafter"/>
</dbReference>
<gene>
    <name evidence="7" type="ORF">METZ01_LOCUS184715</name>
</gene>
<evidence type="ECO:0000256" key="5">
    <source>
        <dbReference type="SAM" id="Phobius"/>
    </source>
</evidence>
<evidence type="ECO:0000259" key="6">
    <source>
        <dbReference type="PROSITE" id="PS50922"/>
    </source>
</evidence>
<feature type="transmembrane region" description="Helical" evidence="5">
    <location>
        <begin position="118"/>
        <end position="137"/>
    </location>
</feature>
<keyword evidence="3 5" id="KW-1133">Transmembrane helix</keyword>
<dbReference type="GO" id="GO:0016020">
    <property type="term" value="C:membrane"/>
    <property type="evidence" value="ECO:0007669"/>
    <property type="project" value="UniProtKB-SubCell"/>
</dbReference>
<dbReference type="InterPro" id="IPR050846">
    <property type="entry name" value="TLCD"/>
</dbReference>
<feature type="domain" description="TLC" evidence="6">
    <location>
        <begin position="27"/>
        <end position="205"/>
    </location>
</feature>
<organism evidence="7">
    <name type="scientific">marine metagenome</name>
    <dbReference type="NCBI Taxonomy" id="408172"/>
    <lineage>
        <taxon>unclassified sequences</taxon>
        <taxon>metagenomes</taxon>
        <taxon>ecological metagenomes</taxon>
    </lineage>
</organism>
<evidence type="ECO:0000256" key="1">
    <source>
        <dbReference type="ARBA" id="ARBA00004141"/>
    </source>
</evidence>
<evidence type="ECO:0000256" key="4">
    <source>
        <dbReference type="ARBA" id="ARBA00023136"/>
    </source>
</evidence>
<reference evidence="7" key="1">
    <citation type="submission" date="2018-05" db="EMBL/GenBank/DDBJ databases">
        <authorList>
            <person name="Lanie J.A."/>
            <person name="Ng W.-L."/>
            <person name="Kazmierczak K.M."/>
            <person name="Andrzejewski T.M."/>
            <person name="Davidsen T.M."/>
            <person name="Wayne K.J."/>
            <person name="Tettelin H."/>
            <person name="Glass J.I."/>
            <person name="Rusch D."/>
            <person name="Podicherti R."/>
            <person name="Tsui H.-C.T."/>
            <person name="Winkler M.E."/>
        </authorList>
    </citation>
    <scope>NUCLEOTIDE SEQUENCE</scope>
</reference>
<dbReference type="GO" id="GO:0005783">
    <property type="term" value="C:endoplasmic reticulum"/>
    <property type="evidence" value="ECO:0007669"/>
    <property type="project" value="TreeGrafter"/>
</dbReference>
<feature type="transmembrane region" description="Helical" evidence="5">
    <location>
        <begin position="94"/>
        <end position="112"/>
    </location>
</feature>
<dbReference type="InterPro" id="IPR006634">
    <property type="entry name" value="TLC-dom"/>
</dbReference>
<sequence length="205" mass="25088">MEFHYYSLIFYIFNIFLKKSSLQQIINFSDQNYSKLIGYINSCIHAKIVYILSLLFLLNIIDFSIWVHCLDIIRGYCFYDTILILYHNPYDYQMLIHHILFFIGSYNNYIYIYPLKMAFGLLSEISNQFLYFGWFLIKKNLHNTLLFKINSVILLILFFVFRVLNFSYFLFFISQYCDSYEFFMALPITLLNYYWFYLLFKKFLT</sequence>
<dbReference type="EMBL" id="UINC01037015">
    <property type="protein sequence ID" value="SVB31861.1"/>
    <property type="molecule type" value="Genomic_DNA"/>
</dbReference>
<dbReference type="PANTHER" id="PTHR13439">
    <property type="entry name" value="CT120 PROTEIN"/>
    <property type="match status" value="1"/>
</dbReference>
<accession>A0A382D2D1</accession>
<evidence type="ECO:0000256" key="3">
    <source>
        <dbReference type="ARBA" id="ARBA00022989"/>
    </source>
</evidence>
<keyword evidence="2 5" id="KW-0812">Transmembrane</keyword>
<feature type="transmembrane region" description="Helical" evidence="5">
    <location>
        <begin position="149"/>
        <end position="170"/>
    </location>
</feature>
<dbReference type="PANTHER" id="PTHR13439:SF0">
    <property type="entry name" value="TOPOISOMERASE I DAMAGE AFFECTED PROTEIN 4"/>
    <property type="match status" value="1"/>
</dbReference>
<protein>
    <recommendedName>
        <fullName evidence="6">TLC domain-containing protein</fullName>
    </recommendedName>
</protein>
<proteinExistence type="predicted"/>
<name>A0A382D2D1_9ZZZZ</name>
<comment type="subcellular location">
    <subcellularLocation>
        <location evidence="1">Membrane</location>
        <topology evidence="1">Multi-pass membrane protein</topology>
    </subcellularLocation>
</comment>
<keyword evidence="4 5" id="KW-0472">Membrane</keyword>
<feature type="transmembrane region" description="Helical" evidence="5">
    <location>
        <begin position="182"/>
        <end position="200"/>
    </location>
</feature>
<dbReference type="PROSITE" id="PS50922">
    <property type="entry name" value="TLC"/>
    <property type="match status" value="1"/>
</dbReference>
<dbReference type="AlphaFoldDB" id="A0A382D2D1"/>
<evidence type="ECO:0000313" key="7">
    <source>
        <dbReference type="EMBL" id="SVB31861.1"/>
    </source>
</evidence>